<evidence type="ECO:0000313" key="3">
    <source>
        <dbReference type="EMBL" id="MCZ8379834.1"/>
    </source>
</evidence>
<dbReference type="InterPro" id="IPR011576">
    <property type="entry name" value="Pyridox_Oxase_N"/>
</dbReference>
<reference evidence="3" key="1">
    <citation type="submission" date="2022-12" db="EMBL/GenBank/DDBJ databases">
        <authorList>
            <person name="Deng Y."/>
            <person name="Zhang Y.-Q."/>
        </authorList>
    </citation>
    <scope>NUCLEOTIDE SEQUENCE</scope>
    <source>
        <strain evidence="3">CPCC 205372</strain>
    </source>
</reference>
<dbReference type="NCBIfam" id="TIGR03618">
    <property type="entry name" value="Rv1155_F420"/>
    <property type="match status" value="1"/>
</dbReference>
<name>A0ABT4PTF5_9MYCO</name>
<dbReference type="Pfam" id="PF01243">
    <property type="entry name" value="PNPOx_N"/>
    <property type="match status" value="1"/>
</dbReference>
<dbReference type="PANTHER" id="PTHR35176">
    <property type="entry name" value="HEME OXYGENASE HI_0854-RELATED"/>
    <property type="match status" value="1"/>
</dbReference>
<dbReference type="RefSeq" id="WP_269894510.1">
    <property type="nucleotide sequence ID" value="NZ_JAPZPY010000005.1"/>
</dbReference>
<dbReference type="PANTHER" id="PTHR35176:SF6">
    <property type="entry name" value="HEME OXYGENASE HI_0854-RELATED"/>
    <property type="match status" value="1"/>
</dbReference>
<dbReference type="InterPro" id="IPR012349">
    <property type="entry name" value="Split_barrel_FMN-bd"/>
</dbReference>
<organism evidence="3 4">
    <name type="scientific">Mycobacterium hippophais</name>
    <dbReference type="NCBI Taxonomy" id="3016340"/>
    <lineage>
        <taxon>Bacteria</taxon>
        <taxon>Bacillati</taxon>
        <taxon>Actinomycetota</taxon>
        <taxon>Actinomycetes</taxon>
        <taxon>Mycobacteriales</taxon>
        <taxon>Mycobacteriaceae</taxon>
        <taxon>Mycobacterium</taxon>
    </lineage>
</organism>
<dbReference type="InterPro" id="IPR052019">
    <property type="entry name" value="F420H2_bilvrd_red/Heme_oxyg"/>
</dbReference>
<evidence type="ECO:0000313" key="4">
    <source>
        <dbReference type="Proteomes" id="UP001142153"/>
    </source>
</evidence>
<dbReference type="EMBL" id="JAPZPY010000005">
    <property type="protein sequence ID" value="MCZ8379834.1"/>
    <property type="molecule type" value="Genomic_DNA"/>
</dbReference>
<protein>
    <submittedName>
        <fullName evidence="3">PPOX class F420-dependent oxidoreductase</fullName>
    </submittedName>
</protein>
<proteinExistence type="predicted"/>
<accession>A0ABT4PTF5</accession>
<keyword evidence="4" id="KW-1185">Reference proteome</keyword>
<sequence>MVSFGATPKVEVPDGYEHLLDLPLYGHLATVRPDGTPQVNPMWFAWDGELLRFTHTTKRQKYRNIAAQPAVAMSISDPDNPYRYLEVRGVVEEIVPDPTGAFYLHLNDRYSGPLTEPPADAQDRVILVVRPTGFTQQ</sequence>
<comment type="caution">
    <text evidence="3">The sequence shown here is derived from an EMBL/GenBank/DDBJ whole genome shotgun (WGS) entry which is preliminary data.</text>
</comment>
<evidence type="ECO:0000256" key="1">
    <source>
        <dbReference type="ARBA" id="ARBA00023002"/>
    </source>
</evidence>
<feature type="domain" description="Pyridoxamine 5'-phosphate oxidase N-terminal" evidence="2">
    <location>
        <begin position="19"/>
        <end position="135"/>
    </location>
</feature>
<keyword evidence="1" id="KW-0560">Oxidoreductase</keyword>
<dbReference type="Proteomes" id="UP001142153">
    <property type="component" value="Unassembled WGS sequence"/>
</dbReference>
<evidence type="ECO:0000259" key="2">
    <source>
        <dbReference type="Pfam" id="PF01243"/>
    </source>
</evidence>
<dbReference type="Gene3D" id="2.30.110.10">
    <property type="entry name" value="Electron Transport, Fmn-binding Protein, Chain A"/>
    <property type="match status" value="1"/>
</dbReference>
<dbReference type="InterPro" id="IPR019920">
    <property type="entry name" value="F420-binding_dom_put"/>
</dbReference>
<gene>
    <name evidence="3" type="ORF">O6P37_13245</name>
</gene>
<dbReference type="SUPFAM" id="SSF50475">
    <property type="entry name" value="FMN-binding split barrel"/>
    <property type="match status" value="1"/>
</dbReference>